<dbReference type="InterPro" id="IPR011050">
    <property type="entry name" value="Pectin_lyase_fold/virulence"/>
</dbReference>
<name>A0A3E0GX43_9PSEU</name>
<dbReference type="OrthoDB" id="3202743at2"/>
<evidence type="ECO:0000313" key="2">
    <source>
        <dbReference type="Proteomes" id="UP000256269"/>
    </source>
</evidence>
<gene>
    <name evidence="1" type="ORF">BCF44_12159</name>
</gene>
<keyword evidence="2" id="KW-1185">Reference proteome</keyword>
<comment type="caution">
    <text evidence="1">The sequence shown here is derived from an EMBL/GenBank/DDBJ whole genome shotgun (WGS) entry which is preliminary data.</text>
</comment>
<dbReference type="SUPFAM" id="SSF51126">
    <property type="entry name" value="Pectin lyase-like"/>
    <property type="match status" value="1"/>
</dbReference>
<dbReference type="Proteomes" id="UP000256269">
    <property type="component" value="Unassembled WGS sequence"/>
</dbReference>
<sequence>MLSRSRLRRPVSPGRVFSVAGIGILVAVLGAPQALASAPGDAVQCGDTVTASIQLDSDLNCTGAALTIAASGVTVDLGGHTVVGTTSGISAQNQTDVTIVNGTVGGGISLIGVKPSAFTNLRVDSLTLKLGTRVVATDSVIQNGNINLQGDLSLVRSSMIGVHTRAMSSGITMTDSTVTDSGFSTNGVGFTLTRNTLTRTVIGEDESGNQVAIDNKFIQSHLDVLLVNSLDIENNQFTGPGSGLAVDDSIFRASTVKGNVFDGARVGIAINTANFGRIDNIAITHNVFFNNSAAGILLEAPKGDGAHGVAISDNVFASNGKASNGFVDRHGVPVDDGVHVDIPAGNQVTIGNNVTLDNADHGIEATPGTVIDGGGNISVGDPNGCVGVVCK</sequence>
<dbReference type="EMBL" id="QUNO01000021">
    <property type="protein sequence ID" value="REH32511.1"/>
    <property type="molecule type" value="Genomic_DNA"/>
</dbReference>
<dbReference type="AlphaFoldDB" id="A0A3E0GX43"/>
<proteinExistence type="predicted"/>
<evidence type="ECO:0008006" key="3">
    <source>
        <dbReference type="Google" id="ProtNLM"/>
    </source>
</evidence>
<dbReference type="SMART" id="SM00710">
    <property type="entry name" value="PbH1"/>
    <property type="match status" value="6"/>
</dbReference>
<organism evidence="1 2">
    <name type="scientific">Kutzneria buriramensis</name>
    <dbReference type="NCBI Taxonomy" id="1045776"/>
    <lineage>
        <taxon>Bacteria</taxon>
        <taxon>Bacillati</taxon>
        <taxon>Actinomycetota</taxon>
        <taxon>Actinomycetes</taxon>
        <taxon>Pseudonocardiales</taxon>
        <taxon>Pseudonocardiaceae</taxon>
        <taxon>Kutzneria</taxon>
    </lineage>
</organism>
<dbReference type="Gene3D" id="2.160.20.10">
    <property type="entry name" value="Single-stranded right-handed beta-helix, Pectin lyase-like"/>
    <property type="match status" value="1"/>
</dbReference>
<protein>
    <recommendedName>
        <fullName evidence="3">Parallel beta helix pectate lyase-like protein</fullName>
    </recommendedName>
</protein>
<accession>A0A3E0GX43</accession>
<evidence type="ECO:0000313" key="1">
    <source>
        <dbReference type="EMBL" id="REH32511.1"/>
    </source>
</evidence>
<dbReference type="RefSeq" id="WP_147328876.1">
    <property type="nucleotide sequence ID" value="NZ_QUNO01000021.1"/>
</dbReference>
<reference evidence="1 2" key="1">
    <citation type="submission" date="2018-08" db="EMBL/GenBank/DDBJ databases">
        <title>Genomic Encyclopedia of Archaeal and Bacterial Type Strains, Phase II (KMG-II): from individual species to whole genera.</title>
        <authorList>
            <person name="Goeker M."/>
        </authorList>
    </citation>
    <scope>NUCLEOTIDE SEQUENCE [LARGE SCALE GENOMIC DNA]</scope>
    <source>
        <strain evidence="1 2">DSM 45791</strain>
    </source>
</reference>
<dbReference type="InterPro" id="IPR006626">
    <property type="entry name" value="PbH1"/>
</dbReference>
<dbReference type="InterPro" id="IPR012334">
    <property type="entry name" value="Pectin_lyas_fold"/>
</dbReference>